<feature type="compositionally biased region" description="Acidic residues" evidence="1">
    <location>
        <begin position="89"/>
        <end position="120"/>
    </location>
</feature>
<evidence type="ECO:0000313" key="4">
    <source>
        <dbReference type="Proteomes" id="UP001607157"/>
    </source>
</evidence>
<evidence type="ECO:0000256" key="2">
    <source>
        <dbReference type="SAM" id="Phobius"/>
    </source>
</evidence>
<organism evidence="3 4">
    <name type="scientific">Roseovarius aquimarinus</name>
    <dbReference type="NCBI Taxonomy" id="1229156"/>
    <lineage>
        <taxon>Bacteria</taxon>
        <taxon>Pseudomonadati</taxon>
        <taxon>Pseudomonadota</taxon>
        <taxon>Alphaproteobacteria</taxon>
        <taxon>Rhodobacterales</taxon>
        <taxon>Roseobacteraceae</taxon>
        <taxon>Roseovarius</taxon>
    </lineage>
</organism>
<accession>A0ABW7I9H6</accession>
<proteinExistence type="predicted"/>
<feature type="region of interest" description="Disordered" evidence="1">
    <location>
        <begin position="49"/>
        <end position="143"/>
    </location>
</feature>
<dbReference type="EMBL" id="JBIHMM010000003">
    <property type="protein sequence ID" value="MFH0254851.1"/>
    <property type="molecule type" value="Genomic_DNA"/>
</dbReference>
<keyword evidence="2" id="KW-0812">Transmembrane</keyword>
<feature type="transmembrane region" description="Helical" evidence="2">
    <location>
        <begin position="25"/>
        <end position="45"/>
    </location>
</feature>
<evidence type="ECO:0000256" key="1">
    <source>
        <dbReference type="SAM" id="MobiDB-lite"/>
    </source>
</evidence>
<comment type="caution">
    <text evidence="3">The sequence shown here is derived from an EMBL/GenBank/DDBJ whole genome shotgun (WGS) entry which is preliminary data.</text>
</comment>
<keyword evidence="2" id="KW-0472">Membrane</keyword>
<protein>
    <submittedName>
        <fullName evidence="3">Uncharacterized protein</fullName>
    </submittedName>
</protein>
<reference evidence="3 4" key="1">
    <citation type="submission" date="2024-10" db="EMBL/GenBank/DDBJ databases">
        <authorList>
            <person name="Yang X.-N."/>
        </authorList>
    </citation>
    <scope>NUCLEOTIDE SEQUENCE [LARGE SCALE GENOMIC DNA]</scope>
    <source>
        <strain evidence="3 4">CAU 1059</strain>
    </source>
</reference>
<evidence type="ECO:0000313" key="3">
    <source>
        <dbReference type="EMBL" id="MFH0254851.1"/>
    </source>
</evidence>
<gene>
    <name evidence="3" type="ORF">ACGRVM_13175</name>
</gene>
<name>A0ABW7I9H6_9RHOB</name>
<sequence length="143" mass="15036">MTDHAPNRPRHAALAACPEAPERSFQIGLIALTCALALLPAFALAGDDTSKDAEAAEIETEAAEEAAEDEREPAEIVDESSPDLKTPEEVEGELAPDDTVEEGLDVDDVTEEAEVPEEDANPNPVVPQGGVIPPASIKDEADQ</sequence>
<dbReference type="RefSeq" id="WP_377172340.1">
    <property type="nucleotide sequence ID" value="NZ_JBHTJC010000003.1"/>
</dbReference>
<feature type="compositionally biased region" description="Acidic residues" evidence="1">
    <location>
        <begin position="55"/>
        <end position="81"/>
    </location>
</feature>
<dbReference type="Proteomes" id="UP001607157">
    <property type="component" value="Unassembled WGS sequence"/>
</dbReference>
<keyword evidence="2" id="KW-1133">Transmembrane helix</keyword>
<keyword evidence="4" id="KW-1185">Reference proteome</keyword>